<dbReference type="EMBL" id="JAQJAE010000006">
    <property type="protein sequence ID" value="KAJ5588717.1"/>
    <property type="molecule type" value="Genomic_DNA"/>
</dbReference>
<sequence length="155" mass="17029">MDGNRGTITLHNNCQFPLYVEGVAGVSYLKTELQPETNISDPFRLTINGTGNSVKVATYDGSSDITQIEYSACFQNDRHINCHPSNMIFYDISKINGLSNTGYGIRIVPSLQGCATVDCPSGVEKCDMVYYHPHDDYATKACDVRADLNVEFCAA</sequence>
<dbReference type="SUPFAM" id="SSF49870">
    <property type="entry name" value="Osmotin, thaumatin-like protein"/>
    <property type="match status" value="1"/>
</dbReference>
<dbReference type="InterPro" id="IPR037176">
    <property type="entry name" value="Osmotin/thaumatin-like_sf"/>
</dbReference>
<dbReference type="PANTHER" id="PTHR36195">
    <property type="entry name" value="DOMAIN PROTEIN, PUTATIVE (AFU_ORTHOLOGUE AFUA_5G01990)-RELATED-RELATED"/>
    <property type="match status" value="1"/>
</dbReference>
<reference evidence="1" key="2">
    <citation type="submission" date="2023-01" db="EMBL/GenBank/DDBJ databases">
        <authorList>
            <person name="Petersen C."/>
        </authorList>
    </citation>
    <scope>NUCLEOTIDE SEQUENCE</scope>
    <source>
        <strain evidence="1">IBT 12815</strain>
    </source>
</reference>
<dbReference type="RefSeq" id="XP_056747736.1">
    <property type="nucleotide sequence ID" value="XM_056902449.1"/>
</dbReference>
<dbReference type="Proteomes" id="UP001213799">
    <property type="component" value="Unassembled WGS sequence"/>
</dbReference>
<accession>A0AAD6DN14</accession>
<organism evidence="1 2">
    <name type="scientific">Penicillium hordei</name>
    <dbReference type="NCBI Taxonomy" id="40994"/>
    <lineage>
        <taxon>Eukaryota</taxon>
        <taxon>Fungi</taxon>
        <taxon>Dikarya</taxon>
        <taxon>Ascomycota</taxon>
        <taxon>Pezizomycotina</taxon>
        <taxon>Eurotiomycetes</taxon>
        <taxon>Eurotiomycetidae</taxon>
        <taxon>Eurotiales</taxon>
        <taxon>Aspergillaceae</taxon>
        <taxon>Penicillium</taxon>
    </lineage>
</organism>
<evidence type="ECO:0000313" key="1">
    <source>
        <dbReference type="EMBL" id="KAJ5588717.1"/>
    </source>
</evidence>
<proteinExistence type="predicted"/>
<gene>
    <name evidence="1" type="ORF">N7537_011395</name>
</gene>
<keyword evidence="2" id="KW-1185">Reference proteome</keyword>
<dbReference type="Pfam" id="PF04681">
    <property type="entry name" value="Bys1"/>
    <property type="match status" value="1"/>
</dbReference>
<dbReference type="AlphaFoldDB" id="A0AAD6DN14"/>
<protein>
    <submittedName>
        <fullName evidence="1">Uncharacterized protein</fullName>
    </submittedName>
</protein>
<name>A0AAD6DN14_9EURO</name>
<dbReference type="GeneID" id="81592691"/>
<evidence type="ECO:0000313" key="2">
    <source>
        <dbReference type="Proteomes" id="UP001213799"/>
    </source>
</evidence>
<reference evidence="1" key="1">
    <citation type="journal article" date="2023" name="IMA Fungus">
        <title>Comparative genomic study of the Penicillium genus elucidates a diverse pangenome and 15 lateral gene transfer events.</title>
        <authorList>
            <person name="Petersen C."/>
            <person name="Sorensen T."/>
            <person name="Nielsen M.R."/>
            <person name="Sondergaard T.E."/>
            <person name="Sorensen J.L."/>
            <person name="Fitzpatrick D.A."/>
            <person name="Frisvad J.C."/>
            <person name="Nielsen K.L."/>
        </authorList>
    </citation>
    <scope>NUCLEOTIDE SEQUENCE</scope>
    <source>
        <strain evidence="1">IBT 12815</strain>
    </source>
</reference>
<comment type="caution">
    <text evidence="1">The sequence shown here is derived from an EMBL/GenBank/DDBJ whole genome shotgun (WGS) entry which is preliminary data.</text>
</comment>
<dbReference type="InterPro" id="IPR006771">
    <property type="entry name" value="CetA-like"/>
</dbReference>